<accession>A0A9P5LXE1</accession>
<organism evidence="4 5">
    <name type="scientific">Botrytis byssoidea</name>
    <dbReference type="NCBI Taxonomy" id="139641"/>
    <lineage>
        <taxon>Eukaryota</taxon>
        <taxon>Fungi</taxon>
        <taxon>Dikarya</taxon>
        <taxon>Ascomycota</taxon>
        <taxon>Pezizomycotina</taxon>
        <taxon>Leotiomycetes</taxon>
        <taxon>Helotiales</taxon>
        <taxon>Sclerotiniaceae</taxon>
        <taxon>Botrytis</taxon>
    </lineage>
</organism>
<dbReference type="Proteomes" id="UP000710849">
    <property type="component" value="Unassembled WGS sequence"/>
</dbReference>
<reference evidence="4 5" key="1">
    <citation type="journal article" date="2020" name="Genome Biol. Evol.">
        <title>Comparative genomics of Sclerotiniaceae.</title>
        <authorList>
            <person name="Valero Jimenez C.A."/>
            <person name="Steentjes M."/>
            <person name="Scholten O.E."/>
            <person name="Van Kan J.A.L."/>
        </authorList>
    </citation>
    <scope>NUCLEOTIDE SEQUENCE [LARGE SCALE GENOMIC DNA]</scope>
    <source>
        <strain evidence="4 5">MUCL 94</strain>
    </source>
</reference>
<feature type="domain" description="Xylanolytic transcriptional activator regulatory" evidence="3">
    <location>
        <begin position="254"/>
        <end position="355"/>
    </location>
</feature>
<evidence type="ECO:0000313" key="4">
    <source>
        <dbReference type="EMBL" id="KAF7949952.1"/>
    </source>
</evidence>
<dbReference type="RefSeq" id="XP_038735836.1">
    <property type="nucleotide sequence ID" value="XM_038873973.1"/>
</dbReference>
<dbReference type="EMBL" id="RCSW01000005">
    <property type="protein sequence ID" value="KAF7949952.1"/>
    <property type="molecule type" value="Genomic_DNA"/>
</dbReference>
<dbReference type="InterPro" id="IPR007219">
    <property type="entry name" value="XnlR_reg_dom"/>
</dbReference>
<dbReference type="GeneID" id="62147050"/>
<dbReference type="AlphaFoldDB" id="A0A9P5LXE1"/>
<keyword evidence="1" id="KW-0539">Nucleus</keyword>
<dbReference type="GO" id="GO:0003677">
    <property type="term" value="F:DNA binding"/>
    <property type="evidence" value="ECO:0007669"/>
    <property type="project" value="InterPro"/>
</dbReference>
<dbReference type="Pfam" id="PF04082">
    <property type="entry name" value="Fungal_trans"/>
    <property type="match status" value="1"/>
</dbReference>
<dbReference type="GO" id="GO:0008270">
    <property type="term" value="F:zinc ion binding"/>
    <property type="evidence" value="ECO:0007669"/>
    <property type="project" value="InterPro"/>
</dbReference>
<evidence type="ECO:0000256" key="2">
    <source>
        <dbReference type="SAM" id="MobiDB-lite"/>
    </source>
</evidence>
<feature type="region of interest" description="Disordered" evidence="2">
    <location>
        <begin position="48"/>
        <end position="109"/>
    </location>
</feature>
<evidence type="ECO:0000259" key="3">
    <source>
        <dbReference type="Pfam" id="PF04082"/>
    </source>
</evidence>
<gene>
    <name evidence="4" type="ORF">EAE97_003461</name>
</gene>
<evidence type="ECO:0000256" key="1">
    <source>
        <dbReference type="ARBA" id="ARBA00023242"/>
    </source>
</evidence>
<keyword evidence="5" id="KW-1185">Reference proteome</keyword>
<protein>
    <recommendedName>
        <fullName evidence="3">Xylanolytic transcriptional activator regulatory domain-containing protein</fullName>
    </recommendedName>
</protein>
<dbReference type="GO" id="GO:0006351">
    <property type="term" value="P:DNA-templated transcription"/>
    <property type="evidence" value="ECO:0007669"/>
    <property type="project" value="InterPro"/>
</dbReference>
<sequence length="569" mass="64072">MPVERASRLTATCADTRHFTAAGNRQFVPSAICSSPDLTPLAGMSRDVPLTALNPQPQSPPEQNPPDVASYPRLATSAHNRRIFPDPIPLNDPPLEDPSPAGNVEAGSDATRGKIPIQFLLSFTTPAEHEATTAIISASRDQLIEQAASTHLVSSSTSEFNFRAYDALFWDQEDWTPDFVHYLNQEFHDDTHRNRKSSTQGQASSVIEIRLAHMCQQLASTQRILLAENPDYHDDFEESLVEIFTTTNFETSVQAYFLQLHQFYPIVHRPTFDCETACLPLLLAIFLFRSLCSAPSDSTLSARKVFDVAEEYIFNHPTMQQLYHSNSTCVSPEETIGVLQAAFIIEVVQNGTNNVETRRRLRIKRHPWYIAALRSYGLFQVSGIHSSDDSITGQSNCPLLTLGELSINFPCRNDIFKAETAAEYEHLTMFDSPELRWKTPSQLIKDLLQDTWTNSSRGHVTAMHLMVTICALQSLVMTLRCSLVLEATGAAILRAADRWEDLWRTVTEGSKTRTMTGQGFVEHSDELCWLVRTLVQQGQMKVPDCRYTHILPTDNIKDFHDFLCRHKIT</sequence>
<proteinExistence type="predicted"/>
<evidence type="ECO:0000313" key="5">
    <source>
        <dbReference type="Proteomes" id="UP000710849"/>
    </source>
</evidence>
<comment type="caution">
    <text evidence="4">The sequence shown here is derived from an EMBL/GenBank/DDBJ whole genome shotgun (WGS) entry which is preliminary data.</text>
</comment>
<name>A0A9P5LXE1_9HELO</name>